<dbReference type="RefSeq" id="WP_200758029.1">
    <property type="nucleotide sequence ID" value="NZ_AP023366.1"/>
</dbReference>
<evidence type="ECO:0000313" key="4">
    <source>
        <dbReference type="Proteomes" id="UP000593802"/>
    </source>
</evidence>
<feature type="transmembrane region" description="Helical" evidence="2">
    <location>
        <begin position="94"/>
        <end position="114"/>
    </location>
</feature>
<feature type="transmembrane region" description="Helical" evidence="2">
    <location>
        <begin position="33"/>
        <end position="54"/>
    </location>
</feature>
<evidence type="ECO:0000256" key="2">
    <source>
        <dbReference type="RuleBase" id="RU004429"/>
    </source>
</evidence>
<dbReference type="Gene3D" id="1.20.120.1200">
    <property type="entry name" value="NADH-ubiquinone/plastoquinone oxidoreductase chain 6, subunit NuoJ"/>
    <property type="match status" value="1"/>
</dbReference>
<keyword evidence="2" id="KW-0472">Membrane</keyword>
<dbReference type="InterPro" id="IPR042106">
    <property type="entry name" value="Nuo/plastoQ_OxRdtase_6_NuoJ"/>
</dbReference>
<comment type="subcellular location">
    <subcellularLocation>
        <location evidence="2">Cell membrane</location>
        <topology evidence="2">Multi-pass membrane protein</topology>
    </subcellularLocation>
</comment>
<keyword evidence="4" id="KW-1185">Reference proteome</keyword>
<dbReference type="KEGG" id="eff:skT53_27180"/>
<dbReference type="GO" id="GO:0005886">
    <property type="term" value="C:plasma membrane"/>
    <property type="evidence" value="ECO:0007669"/>
    <property type="project" value="UniProtKB-SubCell"/>
</dbReference>
<dbReference type="PANTHER" id="PTHR33269">
    <property type="entry name" value="NADH-UBIQUINONE OXIDOREDUCTASE CHAIN 6"/>
    <property type="match status" value="1"/>
</dbReference>
<feature type="transmembrane region" description="Helical" evidence="2">
    <location>
        <begin position="150"/>
        <end position="172"/>
    </location>
</feature>
<dbReference type="Proteomes" id="UP000593802">
    <property type="component" value="Chromosome"/>
</dbReference>
<dbReference type="GO" id="GO:0048038">
    <property type="term" value="F:quinone binding"/>
    <property type="evidence" value="ECO:0007669"/>
    <property type="project" value="UniProtKB-UniRule"/>
</dbReference>
<dbReference type="PANTHER" id="PTHR33269:SF17">
    <property type="entry name" value="NADH-UBIQUINONE OXIDOREDUCTASE CHAIN 6"/>
    <property type="match status" value="1"/>
</dbReference>
<name>A0A7I8DC28_9BACL</name>
<keyword evidence="2" id="KW-1133">Transmembrane helix</keyword>
<evidence type="ECO:0000256" key="1">
    <source>
        <dbReference type="ARBA" id="ARBA00005698"/>
    </source>
</evidence>
<reference evidence="3 4" key="1">
    <citation type="submission" date="2020-08" db="EMBL/GenBank/DDBJ databases">
        <title>Complete Genome Sequence of Effusibacillus dendaii Strain skT53, Isolated from Farmland soil.</title>
        <authorList>
            <person name="Konishi T."/>
            <person name="Kawasaki H."/>
        </authorList>
    </citation>
    <scope>NUCLEOTIDE SEQUENCE [LARGE SCALE GENOMIC DNA]</scope>
    <source>
        <strain evidence="4">skT53</strain>
    </source>
</reference>
<feature type="transmembrane region" description="Helical" evidence="2">
    <location>
        <begin position="60"/>
        <end position="82"/>
    </location>
</feature>
<keyword evidence="2" id="KW-1003">Cell membrane</keyword>
<keyword evidence="3" id="KW-0830">Ubiquinone</keyword>
<evidence type="ECO:0000313" key="3">
    <source>
        <dbReference type="EMBL" id="BCJ87733.1"/>
    </source>
</evidence>
<keyword evidence="2" id="KW-0874">Quinone</keyword>
<dbReference type="Pfam" id="PF00499">
    <property type="entry name" value="Oxidored_q3"/>
    <property type="match status" value="1"/>
</dbReference>
<protein>
    <recommendedName>
        <fullName evidence="2">NADH-quinone oxidoreductase subunit J</fullName>
        <ecNumber evidence="2">7.1.1.-</ecNumber>
    </recommendedName>
</protein>
<proteinExistence type="inferred from homology"/>
<comment type="similarity">
    <text evidence="1 2">Belongs to the complex I subunit 6 family.</text>
</comment>
<keyword evidence="2" id="KW-0520">NAD</keyword>
<dbReference type="GO" id="GO:0008137">
    <property type="term" value="F:NADH dehydrogenase (ubiquinone) activity"/>
    <property type="evidence" value="ECO:0007669"/>
    <property type="project" value="UniProtKB-UniRule"/>
</dbReference>
<gene>
    <name evidence="3" type="primary">nuoJ</name>
    <name evidence="3" type="ORF">skT53_27180</name>
</gene>
<dbReference type="AlphaFoldDB" id="A0A7I8DC28"/>
<dbReference type="InterPro" id="IPR001457">
    <property type="entry name" value="NADH_UbQ/plastoQ_OxRdtase_su6"/>
</dbReference>
<feature type="transmembrane region" description="Helical" evidence="2">
    <location>
        <begin position="6"/>
        <end position="26"/>
    </location>
</feature>
<comment type="catalytic activity">
    <reaction evidence="2">
        <text>a quinone + NADH + 5 H(+)(in) = a quinol + NAD(+) + 4 H(+)(out)</text>
        <dbReference type="Rhea" id="RHEA:57888"/>
        <dbReference type="ChEBI" id="CHEBI:15378"/>
        <dbReference type="ChEBI" id="CHEBI:24646"/>
        <dbReference type="ChEBI" id="CHEBI:57540"/>
        <dbReference type="ChEBI" id="CHEBI:57945"/>
        <dbReference type="ChEBI" id="CHEBI:132124"/>
    </reaction>
</comment>
<sequence>MMLPVLNGQMIAFILISLVLIGSAVAMLFSRKVIYMALLIGGVFIGAAAIYILLDADFVGFAQILIYAGAITILMLFAIMLTHHGEQNEKQGKGHTVFAVISAGGLLVLLYWGFNSIDWSKWNQLSPKTPNPVWGDNSVQAIGNAIYTSYVIPFELISVVLIVSLVGAVILARKGEE</sequence>
<dbReference type="NCBIfam" id="NF005168">
    <property type="entry name" value="PRK06638.2-3"/>
    <property type="match status" value="1"/>
</dbReference>
<comment type="function">
    <text evidence="2">NDH-1 shuttles electrons from NADH, via FMN and iron-sulfur (Fe-S) centers, to quinones in the respiratory chain. Couples the redox reaction to proton translocation (for every two electrons transferred, four hydrogen ions are translocated across the cytoplasmic membrane), and thus conserves the redox energy in a proton gradient.</text>
</comment>
<keyword evidence="2" id="KW-0812">Transmembrane</keyword>
<organism evidence="3 4">
    <name type="scientific">Effusibacillus dendaii</name>
    <dbReference type="NCBI Taxonomy" id="2743772"/>
    <lineage>
        <taxon>Bacteria</taxon>
        <taxon>Bacillati</taxon>
        <taxon>Bacillota</taxon>
        <taxon>Bacilli</taxon>
        <taxon>Bacillales</taxon>
        <taxon>Alicyclobacillaceae</taxon>
        <taxon>Effusibacillus</taxon>
    </lineage>
</organism>
<dbReference type="EC" id="7.1.1.-" evidence="2"/>
<dbReference type="EMBL" id="AP023366">
    <property type="protein sequence ID" value="BCJ87733.1"/>
    <property type="molecule type" value="Genomic_DNA"/>
</dbReference>
<accession>A0A7I8DC28</accession>